<dbReference type="InterPro" id="IPR013022">
    <property type="entry name" value="Xyl_isomerase-like_TIM-brl"/>
</dbReference>
<evidence type="ECO:0000313" key="2">
    <source>
        <dbReference type="EMBL" id="CAA9582886.1"/>
    </source>
</evidence>
<dbReference type="InterPro" id="IPR050312">
    <property type="entry name" value="IolE/XylAMocC-like"/>
</dbReference>
<dbReference type="Pfam" id="PF01261">
    <property type="entry name" value="AP_endonuc_2"/>
    <property type="match status" value="1"/>
</dbReference>
<dbReference type="InterPro" id="IPR036237">
    <property type="entry name" value="Xyl_isomerase-like_sf"/>
</dbReference>
<name>A0A6J4VP90_9DEIN</name>
<protein>
    <recommendedName>
        <fullName evidence="1">Xylose isomerase-like TIM barrel domain-containing protein</fullName>
    </recommendedName>
</protein>
<gene>
    <name evidence="2" type="ORF">AVDCRST_MAG86-3083</name>
</gene>
<dbReference type="EMBL" id="CADCWP010000280">
    <property type="protein sequence ID" value="CAA9582886.1"/>
    <property type="molecule type" value="Genomic_DNA"/>
</dbReference>
<evidence type="ECO:0000259" key="1">
    <source>
        <dbReference type="Pfam" id="PF01261"/>
    </source>
</evidence>
<proteinExistence type="predicted"/>
<dbReference type="AlphaFoldDB" id="A0A6J4VP90"/>
<feature type="domain" description="Xylose isomerase-like TIM barrel" evidence="1">
    <location>
        <begin position="21"/>
        <end position="272"/>
    </location>
</feature>
<accession>A0A6J4VP90</accession>
<reference evidence="2" key="1">
    <citation type="submission" date="2020-02" db="EMBL/GenBank/DDBJ databases">
        <authorList>
            <person name="Meier V. D."/>
        </authorList>
    </citation>
    <scope>NUCLEOTIDE SEQUENCE</scope>
    <source>
        <strain evidence="2">AVDCRST_MAG86</strain>
    </source>
</reference>
<dbReference type="PANTHER" id="PTHR12110">
    <property type="entry name" value="HYDROXYPYRUVATE ISOMERASE"/>
    <property type="match status" value="1"/>
</dbReference>
<sequence>MYRTLSPGAIDVSVSFEAGARLAARYGFEGLALDTGHLLEVGADAVRETLAEHSLKPGSFGLPVDIRGDAAAYEASLARLKPIAEAAQQVGCSRASTYIFSWSDDKDYRVNFRFHRERLARPAAILAEHGITLGLEFLGPKTLRDGHPYGFIYTVQGMLELCEAVGTNVGLLLDAWHWYTSGGDQADLELLNVKNVVDVHVNDAPAGIPLNEQVDSVRCLPGETGVVDLNTFLGSLQRIGYDGPVVVEPFNARLRAMPAEDAVRTTADALAKVWREAGLTPA</sequence>
<dbReference type="Gene3D" id="3.20.20.150">
    <property type="entry name" value="Divalent-metal-dependent TIM barrel enzymes"/>
    <property type="match status" value="1"/>
</dbReference>
<dbReference type="SUPFAM" id="SSF51658">
    <property type="entry name" value="Xylose isomerase-like"/>
    <property type="match status" value="1"/>
</dbReference>
<dbReference type="PANTHER" id="PTHR12110:SF21">
    <property type="entry name" value="XYLOSE ISOMERASE-LIKE TIM BARREL DOMAIN-CONTAINING PROTEIN"/>
    <property type="match status" value="1"/>
</dbReference>
<organism evidence="2">
    <name type="scientific">uncultured Truepera sp</name>
    <dbReference type="NCBI Taxonomy" id="543023"/>
    <lineage>
        <taxon>Bacteria</taxon>
        <taxon>Thermotogati</taxon>
        <taxon>Deinococcota</taxon>
        <taxon>Deinococci</taxon>
        <taxon>Trueperales</taxon>
        <taxon>Trueperaceae</taxon>
        <taxon>Truepera</taxon>
        <taxon>environmental samples</taxon>
    </lineage>
</organism>